<dbReference type="CDD" id="cd06229">
    <property type="entry name" value="M14_Endopeptidase_I"/>
    <property type="match status" value="1"/>
</dbReference>
<evidence type="ECO:0000256" key="7">
    <source>
        <dbReference type="PROSITE-ProRule" id="PRU01379"/>
    </source>
</evidence>
<keyword evidence="11" id="KW-1185">Reference proteome</keyword>
<dbReference type="EMBL" id="CP034248">
    <property type="protein sequence ID" value="AZK47570.1"/>
    <property type="molecule type" value="Genomic_DNA"/>
</dbReference>
<dbReference type="InterPro" id="IPR000834">
    <property type="entry name" value="Peptidase_M14"/>
</dbReference>
<evidence type="ECO:0000256" key="4">
    <source>
        <dbReference type="ARBA" id="ARBA00022801"/>
    </source>
</evidence>
<dbReference type="GO" id="GO:0006508">
    <property type="term" value="P:proteolysis"/>
    <property type="evidence" value="ECO:0007669"/>
    <property type="project" value="UniProtKB-KW"/>
</dbReference>
<evidence type="ECO:0000259" key="9">
    <source>
        <dbReference type="PROSITE" id="PS52035"/>
    </source>
</evidence>
<keyword evidence="3" id="KW-0645">Protease</keyword>
<dbReference type="GO" id="GO:0005615">
    <property type="term" value="C:extracellular space"/>
    <property type="evidence" value="ECO:0007669"/>
    <property type="project" value="TreeGrafter"/>
</dbReference>
<dbReference type="GO" id="GO:0008270">
    <property type="term" value="F:zinc ion binding"/>
    <property type="evidence" value="ECO:0007669"/>
    <property type="project" value="InterPro"/>
</dbReference>
<dbReference type="Pfam" id="PF00246">
    <property type="entry name" value="Peptidase_M14"/>
    <property type="match status" value="1"/>
</dbReference>
<dbReference type="PROSITE" id="PS51782">
    <property type="entry name" value="LYSM"/>
    <property type="match status" value="2"/>
</dbReference>
<evidence type="ECO:0000256" key="6">
    <source>
        <dbReference type="ARBA" id="ARBA00023049"/>
    </source>
</evidence>
<evidence type="ECO:0000256" key="3">
    <source>
        <dbReference type="ARBA" id="ARBA00022670"/>
    </source>
</evidence>
<accession>A0A3Q8SCK2</accession>
<dbReference type="InterPro" id="IPR034274">
    <property type="entry name" value="ENP1_M14_CPD"/>
</dbReference>
<feature type="active site" description="Proton donor/acceptor" evidence="7">
    <location>
        <position position="367"/>
    </location>
</feature>
<dbReference type="PROSITE" id="PS52035">
    <property type="entry name" value="PEPTIDASE_M14"/>
    <property type="match status" value="1"/>
</dbReference>
<dbReference type="OrthoDB" id="9802862at2"/>
<evidence type="ECO:0000256" key="2">
    <source>
        <dbReference type="ARBA" id="ARBA00005988"/>
    </source>
</evidence>
<comment type="similarity">
    <text evidence="2 7">Belongs to the peptidase M14 family.</text>
</comment>
<dbReference type="PANTHER" id="PTHR11705">
    <property type="entry name" value="PROTEASE FAMILY M14 CARBOXYPEPTIDASE A,B"/>
    <property type="match status" value="1"/>
</dbReference>
<evidence type="ECO:0000313" key="11">
    <source>
        <dbReference type="Proteomes" id="UP000273145"/>
    </source>
</evidence>
<dbReference type="InterPro" id="IPR036779">
    <property type="entry name" value="LysM_dom_sf"/>
</dbReference>
<dbReference type="Gene3D" id="3.10.350.10">
    <property type="entry name" value="LysM domain"/>
    <property type="match status" value="2"/>
</dbReference>
<dbReference type="PANTHER" id="PTHR11705:SF143">
    <property type="entry name" value="SLL0236 PROTEIN"/>
    <property type="match status" value="1"/>
</dbReference>
<evidence type="ECO:0000259" key="8">
    <source>
        <dbReference type="PROSITE" id="PS51782"/>
    </source>
</evidence>
<keyword evidence="6" id="KW-0482">Metalloprotease</keyword>
<dbReference type="InterPro" id="IPR018392">
    <property type="entry name" value="LysM"/>
</dbReference>
<feature type="domain" description="LysM" evidence="8">
    <location>
        <begin position="51"/>
        <end position="95"/>
    </location>
</feature>
<dbReference type="GO" id="GO:0004181">
    <property type="term" value="F:metallocarboxypeptidase activity"/>
    <property type="evidence" value="ECO:0007669"/>
    <property type="project" value="InterPro"/>
</dbReference>
<dbReference type="SUPFAM" id="SSF54106">
    <property type="entry name" value="LysM domain"/>
    <property type="match status" value="1"/>
</dbReference>
<dbReference type="SUPFAM" id="SSF53187">
    <property type="entry name" value="Zn-dependent exopeptidases"/>
    <property type="match status" value="1"/>
</dbReference>
<evidence type="ECO:0000256" key="1">
    <source>
        <dbReference type="ARBA" id="ARBA00001947"/>
    </source>
</evidence>
<protein>
    <submittedName>
        <fullName evidence="10">LysM peptidoglycan-binding domain-containing protein</fullName>
    </submittedName>
</protein>
<dbReference type="SMART" id="SM00631">
    <property type="entry name" value="Zn_pept"/>
    <property type="match status" value="1"/>
</dbReference>
<dbReference type="KEGG" id="plen:EIM92_16610"/>
<dbReference type="Proteomes" id="UP000273145">
    <property type="component" value="Chromosome"/>
</dbReference>
<gene>
    <name evidence="10" type="ORF">EIM92_16610</name>
</gene>
<feature type="domain" description="LysM" evidence="8">
    <location>
        <begin position="1"/>
        <end position="45"/>
    </location>
</feature>
<dbReference type="SMART" id="SM00257">
    <property type="entry name" value="LysM"/>
    <property type="match status" value="2"/>
</dbReference>
<keyword evidence="5" id="KW-0862">Zinc</keyword>
<organism evidence="10 11">
    <name type="scientific">Paenibacillus lentus</name>
    <dbReference type="NCBI Taxonomy" id="1338368"/>
    <lineage>
        <taxon>Bacteria</taxon>
        <taxon>Bacillati</taxon>
        <taxon>Bacillota</taxon>
        <taxon>Bacilli</taxon>
        <taxon>Bacillales</taxon>
        <taxon>Paenibacillaceae</taxon>
        <taxon>Paenibacillus</taxon>
    </lineage>
</organism>
<keyword evidence="4" id="KW-0378">Hydrolase</keyword>
<dbReference type="Pfam" id="PF01476">
    <property type="entry name" value="LysM"/>
    <property type="match status" value="2"/>
</dbReference>
<reference evidence="10 11" key="1">
    <citation type="submission" date="2018-11" db="EMBL/GenBank/DDBJ databases">
        <title>Genome sequencing of Paenibacillus lentus DSM25539(T).</title>
        <authorList>
            <person name="Kook J.-K."/>
            <person name="Park S.-N."/>
            <person name="Lim Y.K."/>
        </authorList>
    </citation>
    <scope>NUCLEOTIDE SEQUENCE [LARGE SCALE GENOMIC DNA]</scope>
    <source>
        <strain evidence="10 11">DSM 25539</strain>
    </source>
</reference>
<dbReference type="AlphaFoldDB" id="A0A3Q8SCK2"/>
<dbReference type="RefSeq" id="WP_125083594.1">
    <property type="nucleotide sequence ID" value="NZ_CP034248.1"/>
</dbReference>
<sequence>MRVKVRSGDTLWYYSQLFNLPLRLVIDSNPGLDAANLNPGQEVDIPGLVFIDYQVKLGDSVWRLSRERGYPLDAILLLNQSVNPNNLAVGQQLRLPLKVTWFVVDVQQPYDYQALRSDLNRLIDIYPFLRQRNIGASVMDKPIPEIRIGQGSRSVHVNGSFHANEWITTPVLVKFLNEYALALTNSGGIRGLLMYPFYELVTLSLVPMVNPDGVDLVINGLPADEPYRSNVLSYNGGNTDFRGWKANIRGVDLNDQFPALWELEVARNPTTEPGPRDYPGTAPLTEPEAIAMAELTRQSNFAHVLAFHTQGRVIYWGFQNLEPPISETMVNEFARVSGYEPVQTIESYAGYKDWFIQDWRRPGFTVELGRGVNPLPLGQFNEIYEESLGILLASLYL</sequence>
<evidence type="ECO:0000256" key="5">
    <source>
        <dbReference type="ARBA" id="ARBA00022833"/>
    </source>
</evidence>
<comment type="cofactor">
    <cofactor evidence="1">
        <name>Zn(2+)</name>
        <dbReference type="ChEBI" id="CHEBI:29105"/>
    </cofactor>
</comment>
<proteinExistence type="inferred from homology"/>
<dbReference type="CDD" id="cd00118">
    <property type="entry name" value="LysM"/>
    <property type="match status" value="2"/>
</dbReference>
<dbReference type="Gene3D" id="3.40.630.10">
    <property type="entry name" value="Zn peptidases"/>
    <property type="match status" value="1"/>
</dbReference>
<evidence type="ECO:0000313" key="10">
    <source>
        <dbReference type="EMBL" id="AZK47570.1"/>
    </source>
</evidence>
<feature type="domain" description="Peptidase M14" evidence="9">
    <location>
        <begin position="108"/>
        <end position="395"/>
    </location>
</feature>
<name>A0A3Q8SCK2_9BACL</name>